<dbReference type="KEGG" id="psl:Psta_2310"/>
<dbReference type="InterPro" id="IPR011041">
    <property type="entry name" value="Quinoprot_gluc/sorb_DH_b-prop"/>
</dbReference>
<sequence precursor="true">MFVTSFRSLATAGILPLLALTLSLRSLLAVPTAGPAEEPTIAGESQDASQVMSGFKKPEGITVSLFAAEPLVANPVAFGIDERGRVIVCETFRQSKGVEDNRSHAHWLDDDLAAQTVEDRLAYILKHLGDKAGDYTKHDDRLRLLEDTNGDGVADKSTVFAKGFNQIVDGTGAGVLLRKGTAYYTCIPHLWMLKDADNDGVAEDRKSLHEGYGVRFAFRGHDMHGLIIGQDGRLYFSIGDRGLNVKQGDKHFVNPSNGAVLRCELDGSNLEMFATGLRNPQELAFDDHGNLFTGDNNSDSGDRARWVYVVEGGDTGWRMEYQYLSDRGPFNREKIWHPQHEGQPAYIIPPITNFADGPSGLAFDPGTGMTDHFRGRFLLCDFRGGPGNSGVRTFRNKPKGASFELVDDEQTFWNVLATDVDFNTDGSILLSDWVNGWNGENKGRLYTFASAEAAKSAIVLEVKKLLAEGFSHRETAELVKLAAHADRRVRMESQFALVEKNEAAALATLAKSSDSLLARLHGVWGLAQLARLKRDPSIAQPLVALLADDAGEVRAQTAKMVGELKLAAALPALLKLTSDSEPRVRHFAAIALGYLGDKSAIEGLVKLADDTGAADPVIRHAAVMGLVGAARSEENLKVYYTSSSPSIRMAMVLALRRLKSPDLGLFVNDIDPLVRVEAARAIYDVPVAAALPTLAAALSPAVTDDALARRMLGANFRLGTAEAAERIAKFAASSTPSETLRLEALGMLANWAKPSSRDRVIGVWNPLEPRDSAIAKTAFQANIAGMLTGGDKVRSEAAKVAAGLGINEIAPILIELLSDKSLSGKSRADSLWILGQLGSDKLNELISTSLKDADPYVRSTALRMLALIKPAEAFPLLEIAALDGQGVDRQQALVVLGSLATSDADAVLTKGLDTLLAGKFPPYASLDLVEAAAKSESPEVKDRLKKYESTRAAGDPVAKFIECLEGGDADAGRVIFYEKTQVSCVRCHKVAQTGGEVGPELTKIGTDKARQYLLEAIADPNRAIAKNFETVTILDLDGNVLSGIVKFENDKRVDLMTGEGKIVSVEKENIDQRKSGKSSMPEDLTKHLSKSELRDLVAFLASLKGESK</sequence>
<dbReference type="InterPro" id="IPR013427">
    <property type="entry name" value="Haem-bd_dom_put"/>
</dbReference>
<dbReference type="Gene3D" id="1.10.760.10">
    <property type="entry name" value="Cytochrome c-like domain"/>
    <property type="match status" value="1"/>
</dbReference>
<dbReference type="SUPFAM" id="SSF48371">
    <property type="entry name" value="ARM repeat"/>
    <property type="match status" value="1"/>
</dbReference>
<dbReference type="Proteomes" id="UP000001887">
    <property type="component" value="Chromosome"/>
</dbReference>
<dbReference type="InterPro" id="IPR004155">
    <property type="entry name" value="PBS_lyase_HEAT"/>
</dbReference>
<keyword evidence="3 4" id="KW-0408">Iron</keyword>
<protein>
    <submittedName>
        <fullName evidence="6">Heme-binding protein</fullName>
    </submittedName>
</protein>
<dbReference type="eggNOG" id="COG1413">
    <property type="taxonomic scope" value="Bacteria"/>
</dbReference>
<gene>
    <name evidence="6" type="ordered locus">Psta_2310</name>
</gene>
<dbReference type="SUPFAM" id="SSF50952">
    <property type="entry name" value="Soluble quinoprotein glucose dehydrogenase"/>
    <property type="match status" value="1"/>
</dbReference>
<dbReference type="PANTHER" id="PTHR33546">
    <property type="entry name" value="LARGE, MULTIFUNCTIONAL SECRETED PROTEIN-RELATED"/>
    <property type="match status" value="1"/>
</dbReference>
<dbReference type="InterPro" id="IPR055557">
    <property type="entry name" value="DUF7133"/>
</dbReference>
<dbReference type="PANTHER" id="PTHR33546:SF1">
    <property type="entry name" value="LARGE, MULTIFUNCTIONAL SECRETED PROTEIN"/>
    <property type="match status" value="1"/>
</dbReference>
<dbReference type="InterPro" id="IPR011989">
    <property type="entry name" value="ARM-like"/>
</dbReference>
<proteinExistence type="predicted"/>
<dbReference type="NCBIfam" id="TIGR02603">
    <property type="entry name" value="CxxCH_TIGR02603"/>
    <property type="match status" value="1"/>
</dbReference>
<evidence type="ECO:0000256" key="2">
    <source>
        <dbReference type="ARBA" id="ARBA00022723"/>
    </source>
</evidence>
<name>D2R3M6_PIRSD</name>
<dbReference type="eggNOG" id="COG2010">
    <property type="taxonomic scope" value="Bacteria"/>
</dbReference>
<keyword evidence="7" id="KW-1185">Reference proteome</keyword>
<dbReference type="InterPro" id="IPR011042">
    <property type="entry name" value="6-blade_b-propeller_TolB-like"/>
</dbReference>
<dbReference type="SUPFAM" id="SSF46626">
    <property type="entry name" value="Cytochrome c"/>
    <property type="match status" value="1"/>
</dbReference>
<dbReference type="GO" id="GO:0046872">
    <property type="term" value="F:metal ion binding"/>
    <property type="evidence" value="ECO:0007669"/>
    <property type="project" value="UniProtKB-KW"/>
</dbReference>
<organism evidence="6 7">
    <name type="scientific">Pirellula staleyi (strain ATCC 27377 / DSM 6068 / ICPB 4128)</name>
    <name type="common">Pirella staleyi</name>
    <dbReference type="NCBI Taxonomy" id="530564"/>
    <lineage>
        <taxon>Bacteria</taxon>
        <taxon>Pseudomonadati</taxon>
        <taxon>Planctomycetota</taxon>
        <taxon>Planctomycetia</taxon>
        <taxon>Pirellulales</taxon>
        <taxon>Pirellulaceae</taxon>
        <taxon>Pirellula</taxon>
    </lineage>
</organism>
<evidence type="ECO:0000256" key="4">
    <source>
        <dbReference type="PROSITE-ProRule" id="PRU00433"/>
    </source>
</evidence>
<dbReference type="GO" id="GO:0009055">
    <property type="term" value="F:electron transfer activity"/>
    <property type="evidence" value="ECO:0007669"/>
    <property type="project" value="InterPro"/>
</dbReference>
<dbReference type="Pfam" id="PF13646">
    <property type="entry name" value="HEAT_2"/>
    <property type="match status" value="2"/>
</dbReference>
<dbReference type="STRING" id="530564.Psta_2310"/>
<dbReference type="InterPro" id="IPR009056">
    <property type="entry name" value="Cyt_c-like_dom"/>
</dbReference>
<keyword evidence="2 4" id="KW-0479">Metal-binding</keyword>
<dbReference type="InterPro" id="IPR021133">
    <property type="entry name" value="HEAT_type_2"/>
</dbReference>
<dbReference type="Gene3D" id="1.25.10.10">
    <property type="entry name" value="Leucine-rich Repeat Variant"/>
    <property type="match status" value="3"/>
</dbReference>
<dbReference type="eggNOG" id="COG2133">
    <property type="taxonomic scope" value="Bacteria"/>
</dbReference>
<dbReference type="GO" id="GO:0020037">
    <property type="term" value="F:heme binding"/>
    <property type="evidence" value="ECO:0007669"/>
    <property type="project" value="InterPro"/>
</dbReference>
<dbReference type="PROSITE" id="PS51007">
    <property type="entry name" value="CYTC"/>
    <property type="match status" value="1"/>
</dbReference>
<reference evidence="6 7" key="1">
    <citation type="journal article" date="2009" name="Stand. Genomic Sci.">
        <title>Complete genome sequence of Pirellula staleyi type strain (ATCC 27377).</title>
        <authorList>
            <person name="Clum A."/>
            <person name="Tindall B.J."/>
            <person name="Sikorski J."/>
            <person name="Ivanova N."/>
            <person name="Mavrommatis K."/>
            <person name="Lucas S."/>
            <person name="Glavina del Rio T."/>
            <person name="Nolan M."/>
            <person name="Chen F."/>
            <person name="Tice H."/>
            <person name="Pitluck S."/>
            <person name="Cheng J.F."/>
            <person name="Chertkov O."/>
            <person name="Brettin T."/>
            <person name="Han C."/>
            <person name="Detter J.C."/>
            <person name="Kuske C."/>
            <person name="Bruce D."/>
            <person name="Goodwin L."/>
            <person name="Ovchinikova G."/>
            <person name="Pati A."/>
            <person name="Mikhailova N."/>
            <person name="Chen A."/>
            <person name="Palaniappan K."/>
            <person name="Land M."/>
            <person name="Hauser L."/>
            <person name="Chang Y.J."/>
            <person name="Jeffries C.D."/>
            <person name="Chain P."/>
            <person name="Rohde M."/>
            <person name="Goker M."/>
            <person name="Bristow J."/>
            <person name="Eisen J.A."/>
            <person name="Markowitz V."/>
            <person name="Hugenholtz P."/>
            <person name="Kyrpides N.C."/>
            <person name="Klenk H.P."/>
            <person name="Lapidus A."/>
        </authorList>
    </citation>
    <scope>NUCLEOTIDE SEQUENCE [LARGE SCALE GENOMIC DNA]</scope>
    <source>
        <strain evidence="7">ATCC 27377 / DSM 6068 / ICPB 4128</strain>
    </source>
</reference>
<evidence type="ECO:0000313" key="7">
    <source>
        <dbReference type="Proteomes" id="UP000001887"/>
    </source>
</evidence>
<accession>D2R3M6</accession>
<dbReference type="HOGENOM" id="CLU_004500_0_0_0"/>
<evidence type="ECO:0000259" key="5">
    <source>
        <dbReference type="PROSITE" id="PS51007"/>
    </source>
</evidence>
<dbReference type="EMBL" id="CP001848">
    <property type="protein sequence ID" value="ADB16980.1"/>
    <property type="molecule type" value="Genomic_DNA"/>
</dbReference>
<dbReference type="Gene3D" id="2.120.10.30">
    <property type="entry name" value="TolB, C-terminal domain"/>
    <property type="match status" value="1"/>
</dbReference>
<evidence type="ECO:0000313" key="6">
    <source>
        <dbReference type="EMBL" id="ADB16980.1"/>
    </source>
</evidence>
<dbReference type="OrthoDB" id="9770043at2"/>
<dbReference type="PROSITE" id="PS50077">
    <property type="entry name" value="HEAT_REPEAT"/>
    <property type="match status" value="1"/>
</dbReference>
<evidence type="ECO:0000256" key="1">
    <source>
        <dbReference type="ARBA" id="ARBA00022617"/>
    </source>
</evidence>
<dbReference type="InterPro" id="IPR036909">
    <property type="entry name" value="Cyt_c-like_dom_sf"/>
</dbReference>
<dbReference type="SMART" id="SM00567">
    <property type="entry name" value="EZ_HEAT"/>
    <property type="match status" value="7"/>
</dbReference>
<dbReference type="AlphaFoldDB" id="D2R3M6"/>
<dbReference type="Pfam" id="PF23500">
    <property type="entry name" value="DUF7133"/>
    <property type="match status" value="1"/>
</dbReference>
<feature type="domain" description="Cytochrome c" evidence="5">
    <location>
        <begin position="967"/>
        <end position="1104"/>
    </location>
</feature>
<keyword evidence="1 4" id="KW-0349">Heme</keyword>
<evidence type="ECO:0000256" key="3">
    <source>
        <dbReference type="ARBA" id="ARBA00023004"/>
    </source>
</evidence>
<dbReference type="InterPro" id="IPR016024">
    <property type="entry name" value="ARM-type_fold"/>
</dbReference>